<gene>
    <name evidence="2" type="ORF">AKO1_011772</name>
</gene>
<evidence type="ECO:0000313" key="2">
    <source>
        <dbReference type="EMBL" id="KAL0485459.1"/>
    </source>
</evidence>
<sequence>MIVSGVQTKSNVNLIDAPFSKSKASTYPKNFKSYYSHPEVIAPAKADGKDISREFHVELEEQFPNPIVEFNVGGIIYATSRDTLLKDASRREGFLKYLKKCSKDNNGKIFIDRDGEYFKYILNYLRDGVYAILPEAGTELHSRLIIECKYYNLTDLSTFMGKRPHKHSRRSTPNQCEFNNLKMRGDGCYMMKPPTDEEQTDNNNNCEILTLISDETEDKIVVMHFKQLINKRGKKLKQEYARVKDKDSVYQSIQPCVHDDTLTEVTYIELISSNTLMNVADFEDHQDGFKNDSLGVFLHKGDDNYANVIRMVKFQVRPKEFLSTTVRIFEYSNIAIEEGLSLYFG</sequence>
<feature type="domain" description="Potassium channel tetramerisation-type BTB" evidence="1">
    <location>
        <begin position="68"/>
        <end position="156"/>
    </location>
</feature>
<reference evidence="2 3" key="1">
    <citation type="submission" date="2024-03" db="EMBL/GenBank/DDBJ databases">
        <title>The Acrasis kona genome and developmental transcriptomes reveal deep origins of eukaryotic multicellular pathways.</title>
        <authorList>
            <person name="Sheikh S."/>
            <person name="Fu C.-J."/>
            <person name="Brown M.W."/>
            <person name="Baldauf S.L."/>
        </authorList>
    </citation>
    <scope>NUCLEOTIDE SEQUENCE [LARGE SCALE GENOMIC DNA]</scope>
    <source>
        <strain evidence="2 3">ATCC MYA-3509</strain>
    </source>
</reference>
<protein>
    <submittedName>
        <fullName evidence="2">BTB/POZ domain-containing protein</fullName>
    </submittedName>
</protein>
<dbReference type="Pfam" id="PF02214">
    <property type="entry name" value="BTB_2"/>
    <property type="match status" value="1"/>
</dbReference>
<dbReference type="InterPro" id="IPR003131">
    <property type="entry name" value="T1-type_BTB"/>
</dbReference>
<keyword evidence="3" id="KW-1185">Reference proteome</keyword>
<dbReference type="PANTHER" id="PTHR11145:SF8">
    <property type="entry name" value="RE57120P"/>
    <property type="match status" value="1"/>
</dbReference>
<dbReference type="AlphaFoldDB" id="A0AAW2Z9G9"/>
<comment type="caution">
    <text evidence="2">The sequence shown here is derived from an EMBL/GenBank/DDBJ whole genome shotgun (WGS) entry which is preliminary data.</text>
</comment>
<dbReference type="Proteomes" id="UP001431209">
    <property type="component" value="Unassembled WGS sequence"/>
</dbReference>
<dbReference type="EMBL" id="JAOPGA020001138">
    <property type="protein sequence ID" value="KAL0485459.1"/>
    <property type="molecule type" value="Genomic_DNA"/>
</dbReference>
<dbReference type="GO" id="GO:0051260">
    <property type="term" value="P:protein homooligomerization"/>
    <property type="evidence" value="ECO:0007669"/>
    <property type="project" value="InterPro"/>
</dbReference>
<accession>A0AAW2Z9G9</accession>
<dbReference type="InterPro" id="IPR011333">
    <property type="entry name" value="SKP1/BTB/POZ_sf"/>
</dbReference>
<dbReference type="CDD" id="cd18316">
    <property type="entry name" value="BTB_POZ_KCTD-like"/>
    <property type="match status" value="1"/>
</dbReference>
<name>A0AAW2Z9G9_9EUKA</name>
<evidence type="ECO:0000313" key="3">
    <source>
        <dbReference type="Proteomes" id="UP001431209"/>
    </source>
</evidence>
<dbReference type="PANTHER" id="PTHR11145">
    <property type="entry name" value="BTB/POZ DOMAIN-CONTAINING ADAPTER FOR CUL3-MEDIATED RHOA DEGRADATION PROTEIN FAMILY MEMBER"/>
    <property type="match status" value="1"/>
</dbReference>
<dbReference type="InterPro" id="IPR045068">
    <property type="entry name" value="BACURD1-3"/>
</dbReference>
<proteinExistence type="predicted"/>
<dbReference type="SUPFAM" id="SSF54695">
    <property type="entry name" value="POZ domain"/>
    <property type="match status" value="1"/>
</dbReference>
<dbReference type="Gene3D" id="3.30.710.10">
    <property type="entry name" value="Potassium Channel Kv1.1, Chain A"/>
    <property type="match status" value="1"/>
</dbReference>
<evidence type="ECO:0000259" key="1">
    <source>
        <dbReference type="Pfam" id="PF02214"/>
    </source>
</evidence>
<organism evidence="2 3">
    <name type="scientific">Acrasis kona</name>
    <dbReference type="NCBI Taxonomy" id="1008807"/>
    <lineage>
        <taxon>Eukaryota</taxon>
        <taxon>Discoba</taxon>
        <taxon>Heterolobosea</taxon>
        <taxon>Tetramitia</taxon>
        <taxon>Eutetramitia</taxon>
        <taxon>Acrasidae</taxon>
        <taxon>Acrasis</taxon>
    </lineage>
</organism>